<gene>
    <name evidence="2" type="ORF">GH810_09050</name>
</gene>
<evidence type="ECO:0000313" key="2">
    <source>
        <dbReference type="EMBL" id="MBC3888453.1"/>
    </source>
</evidence>
<reference evidence="2" key="2">
    <citation type="submission" date="2020-10" db="EMBL/GenBank/DDBJ databases">
        <title>Comparative genomics of the Acetobacterium genus.</title>
        <authorList>
            <person name="Marshall C."/>
            <person name="May H."/>
            <person name="Norman S."/>
        </authorList>
    </citation>
    <scope>NUCLEOTIDE SEQUENCE</scope>
    <source>
        <strain evidence="2">DER-2019</strain>
    </source>
</reference>
<protein>
    <submittedName>
        <fullName evidence="2">Uncharacterized protein</fullName>
    </submittedName>
</protein>
<name>A0A923KWU2_9FIRM</name>
<dbReference type="OrthoDB" id="2082458at2"/>
<evidence type="ECO:0000256" key="1">
    <source>
        <dbReference type="SAM" id="Phobius"/>
    </source>
</evidence>
<keyword evidence="1" id="KW-0812">Transmembrane</keyword>
<sequence length="112" mass="12884">MDVFLENVGMLAIAFVIIYGYKKILEYYEFKRSGFYENEMVYQAADEFVLGAASDEVKDLLISCFDFDREDVDEILSRSLPHRTDKDGGYQAFITSVNKVLGIDVYSECHTH</sequence>
<dbReference type="AlphaFoldDB" id="A0A923KWU2"/>
<dbReference type="EMBL" id="WJBD01000009">
    <property type="protein sequence ID" value="MBC3888453.1"/>
    <property type="molecule type" value="Genomic_DNA"/>
</dbReference>
<feature type="transmembrane region" description="Helical" evidence="1">
    <location>
        <begin position="6"/>
        <end position="22"/>
    </location>
</feature>
<keyword evidence="1" id="KW-0472">Membrane</keyword>
<comment type="caution">
    <text evidence="2">The sequence shown here is derived from an EMBL/GenBank/DDBJ whole genome shotgun (WGS) entry which is preliminary data.</text>
</comment>
<organism evidence="2 3">
    <name type="scientific">Acetobacterium paludosum</name>
    <dbReference type="NCBI Taxonomy" id="52693"/>
    <lineage>
        <taxon>Bacteria</taxon>
        <taxon>Bacillati</taxon>
        <taxon>Bacillota</taxon>
        <taxon>Clostridia</taxon>
        <taxon>Eubacteriales</taxon>
        <taxon>Eubacteriaceae</taxon>
        <taxon>Acetobacterium</taxon>
    </lineage>
</organism>
<keyword evidence="1" id="KW-1133">Transmembrane helix</keyword>
<evidence type="ECO:0000313" key="3">
    <source>
        <dbReference type="Proteomes" id="UP000616595"/>
    </source>
</evidence>
<reference evidence="2" key="1">
    <citation type="submission" date="2019-10" db="EMBL/GenBank/DDBJ databases">
        <authorList>
            <person name="Ross D.E."/>
            <person name="Gulliver D."/>
        </authorList>
    </citation>
    <scope>NUCLEOTIDE SEQUENCE</scope>
    <source>
        <strain evidence="2">DER-2019</strain>
    </source>
</reference>
<accession>A0A923KWU2</accession>
<proteinExistence type="predicted"/>
<dbReference type="RefSeq" id="WP_148567938.1">
    <property type="nucleotide sequence ID" value="NZ_RXYA01000013.1"/>
</dbReference>
<dbReference type="Proteomes" id="UP000616595">
    <property type="component" value="Unassembled WGS sequence"/>
</dbReference>
<keyword evidence="3" id="KW-1185">Reference proteome</keyword>